<dbReference type="RefSeq" id="WP_068427933.1">
    <property type="nucleotide sequence ID" value="NZ_LVHI01000023.1"/>
</dbReference>
<comment type="caution">
    <text evidence="2">The sequence shown here is derived from an EMBL/GenBank/DDBJ whole genome shotgun (WGS) entry which is preliminary data.</text>
</comment>
<keyword evidence="3" id="KW-1185">Reference proteome</keyword>
<proteinExistence type="predicted"/>
<name>A0A177YAF8_9NOCA</name>
<accession>A0A177YAF8</accession>
<dbReference type="Proteomes" id="UP000077519">
    <property type="component" value="Unassembled WGS sequence"/>
</dbReference>
<gene>
    <name evidence="2" type="ORF">A3K89_06625</name>
</gene>
<evidence type="ECO:0008006" key="4">
    <source>
        <dbReference type="Google" id="ProtNLM"/>
    </source>
</evidence>
<organism evidence="2 3">
    <name type="scientific">Rhodococcoides kyotonense</name>
    <dbReference type="NCBI Taxonomy" id="398843"/>
    <lineage>
        <taxon>Bacteria</taxon>
        <taxon>Bacillati</taxon>
        <taxon>Actinomycetota</taxon>
        <taxon>Actinomycetes</taxon>
        <taxon>Mycobacteriales</taxon>
        <taxon>Nocardiaceae</taxon>
        <taxon>Rhodococcoides</taxon>
    </lineage>
</organism>
<sequence>MGKLVLRFGVSRRAVTAVAVAAAAALAVPTSASAEPAPPELPALILPTPDQPLPDYAEVEALASFAPAILGAAAGPADAAAGPQAEILAQARALLANSGLPDNVKSTLEAVITFLDGSGGGGPELPPSDGPVIAQFLYPTLGKGCISDTADSVGTALAVPGPATLPPPGPAAGQAGFVFTALGTAPIAEKQEAPLTATWLNLDNRRSGTVDLTGASRINPDGPATISAIADTGPGRVLSVISGSITTQSKEDPSAAPRTCSFLPTIGTFFVA</sequence>
<reference evidence="2 3" key="1">
    <citation type="submission" date="2016-03" db="EMBL/GenBank/DDBJ databases">
        <title>Genome sequence of Rhodococcus kyotonensis KB10.</title>
        <authorList>
            <person name="Jeong H."/>
            <person name="Hong C.E."/>
            <person name="Jo S.H."/>
            <person name="Park J.M."/>
        </authorList>
    </citation>
    <scope>NUCLEOTIDE SEQUENCE [LARGE SCALE GENOMIC DNA]</scope>
    <source>
        <strain evidence="2 3">KB10</strain>
    </source>
</reference>
<evidence type="ECO:0000313" key="2">
    <source>
        <dbReference type="EMBL" id="OAK52497.1"/>
    </source>
</evidence>
<keyword evidence="1" id="KW-0732">Signal</keyword>
<evidence type="ECO:0000313" key="3">
    <source>
        <dbReference type="Proteomes" id="UP000077519"/>
    </source>
</evidence>
<feature type="signal peptide" evidence="1">
    <location>
        <begin position="1"/>
        <end position="34"/>
    </location>
</feature>
<evidence type="ECO:0000256" key="1">
    <source>
        <dbReference type="SAM" id="SignalP"/>
    </source>
</evidence>
<dbReference type="AlphaFoldDB" id="A0A177YAF8"/>
<feature type="chain" id="PRO_5008079646" description="Secreted protein" evidence="1">
    <location>
        <begin position="35"/>
        <end position="272"/>
    </location>
</feature>
<dbReference type="EMBL" id="LVHI01000023">
    <property type="protein sequence ID" value="OAK52497.1"/>
    <property type="molecule type" value="Genomic_DNA"/>
</dbReference>
<protein>
    <recommendedName>
        <fullName evidence="4">Secreted protein</fullName>
    </recommendedName>
</protein>